<dbReference type="Proteomes" id="UP001201812">
    <property type="component" value="Unassembled WGS sequence"/>
</dbReference>
<name>A0AAD4MM95_9BILA</name>
<dbReference type="AlphaFoldDB" id="A0AAD4MM95"/>
<gene>
    <name evidence="1" type="ORF">DdX_17847</name>
</gene>
<evidence type="ECO:0000313" key="1">
    <source>
        <dbReference type="EMBL" id="KAI1698517.1"/>
    </source>
</evidence>
<reference evidence="1" key="1">
    <citation type="submission" date="2022-01" db="EMBL/GenBank/DDBJ databases">
        <title>Genome Sequence Resource for Two Populations of Ditylenchus destructor, the Migratory Endoparasitic Phytonematode.</title>
        <authorList>
            <person name="Zhang H."/>
            <person name="Lin R."/>
            <person name="Xie B."/>
        </authorList>
    </citation>
    <scope>NUCLEOTIDE SEQUENCE</scope>
    <source>
        <strain evidence="1">BazhouSP</strain>
    </source>
</reference>
<proteinExistence type="predicted"/>
<dbReference type="EMBL" id="JAKKPZ010000214">
    <property type="protein sequence ID" value="KAI1698517.1"/>
    <property type="molecule type" value="Genomic_DNA"/>
</dbReference>
<evidence type="ECO:0000313" key="2">
    <source>
        <dbReference type="Proteomes" id="UP001201812"/>
    </source>
</evidence>
<organism evidence="1 2">
    <name type="scientific">Ditylenchus destructor</name>
    <dbReference type="NCBI Taxonomy" id="166010"/>
    <lineage>
        <taxon>Eukaryota</taxon>
        <taxon>Metazoa</taxon>
        <taxon>Ecdysozoa</taxon>
        <taxon>Nematoda</taxon>
        <taxon>Chromadorea</taxon>
        <taxon>Rhabditida</taxon>
        <taxon>Tylenchina</taxon>
        <taxon>Tylenchomorpha</taxon>
        <taxon>Sphaerularioidea</taxon>
        <taxon>Anguinidae</taxon>
        <taxon>Anguininae</taxon>
        <taxon>Ditylenchus</taxon>
    </lineage>
</organism>
<keyword evidence="2" id="KW-1185">Reference proteome</keyword>
<accession>A0AAD4MM95</accession>
<protein>
    <submittedName>
        <fullName evidence="1">UDP-glucuronosyltransferase ugt-47</fullName>
    </submittedName>
</protein>
<sequence length="72" mass="7904">MCFLMYKVAIILSLCFSATCGFKILVFSPTISKSHMISNGRIADTLAADGHNVHTSLLPPKVTFRTIENICD</sequence>
<comment type="caution">
    <text evidence="1">The sequence shown here is derived from an EMBL/GenBank/DDBJ whole genome shotgun (WGS) entry which is preliminary data.</text>
</comment>
<dbReference type="SUPFAM" id="SSF53756">
    <property type="entry name" value="UDP-Glycosyltransferase/glycogen phosphorylase"/>
    <property type="match status" value="1"/>
</dbReference>